<evidence type="ECO:0000313" key="2">
    <source>
        <dbReference type="EMBL" id="QEE14633.1"/>
    </source>
</evidence>
<dbReference type="AlphaFoldDB" id="A0A5B9D6N8"/>
<dbReference type="PANTHER" id="PTHR32329">
    <property type="entry name" value="BIFUNCTIONAL PROTEIN [INCLUDES 2-HYDROXYACYL-COA DEHYDRATASE (N-TER) AND ITS ACTIVATOR DOMAIN (C_TERM)-RELATED"/>
    <property type="match status" value="1"/>
</dbReference>
<dbReference type="InterPro" id="IPR018709">
    <property type="entry name" value="CoA_activase_DUF2229"/>
</dbReference>
<dbReference type="Proteomes" id="UP000321408">
    <property type="component" value="Chromosome"/>
</dbReference>
<accession>A0A5B9D6N8</accession>
<reference evidence="2 3" key="1">
    <citation type="journal article" date="2020" name="Nature">
        <title>Isolation of an archaeon at the prokaryote-eukaryote interface.</title>
        <authorList>
            <person name="Imachi H."/>
            <person name="Nobu M.K."/>
            <person name="Nakahara N."/>
            <person name="Morono Y."/>
            <person name="Ogawara M."/>
            <person name="Takaki Y."/>
            <person name="Takano Y."/>
            <person name="Uematsu K."/>
            <person name="Ikuta T."/>
            <person name="Ito M."/>
            <person name="Matsui Y."/>
            <person name="Miyazaki M."/>
            <person name="Murata K."/>
            <person name="Saito Y."/>
            <person name="Sakai S."/>
            <person name="Song C."/>
            <person name="Tasumi E."/>
            <person name="Yamanaka Y."/>
            <person name="Yamaguchi T."/>
            <person name="Kamagata Y."/>
            <person name="Tamaki H."/>
            <person name="Takai K."/>
        </authorList>
    </citation>
    <scope>NUCLEOTIDE SEQUENCE [LARGE SCALE GENOMIC DNA]</scope>
    <source>
        <strain evidence="2 3">MK-D1</strain>
    </source>
</reference>
<keyword evidence="3" id="KW-1185">Reference proteome</keyword>
<gene>
    <name evidence="2" type="ORF">DSAG12_00446</name>
</gene>
<proteinExistence type="predicted"/>
<organism evidence="2 3">
    <name type="scientific">Promethearchaeum syntrophicum</name>
    <dbReference type="NCBI Taxonomy" id="2594042"/>
    <lineage>
        <taxon>Archaea</taxon>
        <taxon>Promethearchaeati</taxon>
        <taxon>Promethearchaeota</taxon>
        <taxon>Promethearchaeia</taxon>
        <taxon>Promethearchaeales</taxon>
        <taxon>Promethearchaeaceae</taxon>
        <taxon>Promethearchaeum</taxon>
    </lineage>
</organism>
<protein>
    <submittedName>
        <fullName evidence="2">Acyl-CoA dehydratase activase-related protein</fullName>
    </submittedName>
</protein>
<dbReference type="EMBL" id="CP042905">
    <property type="protein sequence ID" value="QEE14633.1"/>
    <property type="molecule type" value="Genomic_DNA"/>
</dbReference>
<dbReference type="KEGG" id="psyt:DSAG12_00446"/>
<evidence type="ECO:0000259" key="1">
    <source>
        <dbReference type="Pfam" id="PF09989"/>
    </source>
</evidence>
<dbReference type="Gene3D" id="3.40.50.11900">
    <property type="match status" value="1"/>
</dbReference>
<dbReference type="Pfam" id="PF09989">
    <property type="entry name" value="DUF2229"/>
    <property type="match status" value="1"/>
</dbReference>
<dbReference type="PANTHER" id="PTHR32329:SF2">
    <property type="entry name" value="BIFUNCTIONAL PROTEIN [INCLUDES 2-HYDROXYACYL-COA DEHYDRATASE (N-TER) AND ITS ACTIVATOR DOMAIN (C_TERM)"/>
    <property type="match status" value="1"/>
</dbReference>
<name>A0A5B9D6N8_9ARCH</name>
<sequence length="351" mass="40549">MVTSQKIRVGIPRALLYYKFFPMWTTFFEELGAEVIVSPKTTKILKDVAVSIAPDEDCYSSKLYYGHVMALKDKVDCFFIPRFSSGGFGKGHEKNVSCPKFIGLAEVLRSVFPDLPEIIMPYFSTAKNNHGKMKFLKYCFSIGSKFTRNPFRIRTAIKKALKEQKEHYQHIQISVDELQKWERSEIILNEIPDVEEGDVPLKVAIVGHSYVLNDPYQSIGIMKKLTSHGVDYITSEQMPRRLVEQQMDYLESNMYFEYEREIIGTVMHFLESKTIDGILHLIIFSCGPDSIGGELCSRFSRRKPEVPLLQLVIDEHTGEAGLNTRIEAFIDMLRRRKIIKEKKIRRKIECL</sequence>
<evidence type="ECO:0000313" key="3">
    <source>
        <dbReference type="Proteomes" id="UP000321408"/>
    </source>
</evidence>
<dbReference type="InterPro" id="IPR051805">
    <property type="entry name" value="Dehydratase_Activator_Redct"/>
</dbReference>
<reference evidence="2 3" key="2">
    <citation type="journal article" date="2024" name="Int. J. Syst. Evol. Microbiol.">
        <title>Promethearchaeum syntrophicum gen. nov., sp. nov., an anaerobic, obligately syntrophic archaeon, the first isolate of the lineage 'Asgard' archaea, and proposal of the new archaeal phylum Promethearchaeota phyl. nov. and kingdom Promethearchaeati regn. nov.</title>
        <authorList>
            <person name="Imachi H."/>
            <person name="Nobu M.K."/>
            <person name="Kato S."/>
            <person name="Takaki Y."/>
            <person name="Miyazaki M."/>
            <person name="Miyata M."/>
            <person name="Ogawara M."/>
            <person name="Saito Y."/>
            <person name="Sakai S."/>
            <person name="Tahara Y.O."/>
            <person name="Takano Y."/>
            <person name="Tasumi E."/>
            <person name="Uematsu K."/>
            <person name="Yoshimura T."/>
            <person name="Itoh T."/>
            <person name="Ohkuma M."/>
            <person name="Takai K."/>
        </authorList>
    </citation>
    <scope>NUCLEOTIDE SEQUENCE [LARGE SCALE GENOMIC DNA]</scope>
    <source>
        <strain evidence="2 3">MK-D1</strain>
    </source>
</reference>
<dbReference type="RefSeq" id="WP_147661582.1">
    <property type="nucleotide sequence ID" value="NZ_CP042905.2"/>
</dbReference>
<feature type="domain" description="DUF2229" evidence="1">
    <location>
        <begin position="8"/>
        <end position="236"/>
    </location>
</feature>
<dbReference type="GeneID" id="41328449"/>